<name>A0AAV5TG16_9BILA</name>
<organism evidence="2 3">
    <name type="scientific">Pristionchus entomophagus</name>
    <dbReference type="NCBI Taxonomy" id="358040"/>
    <lineage>
        <taxon>Eukaryota</taxon>
        <taxon>Metazoa</taxon>
        <taxon>Ecdysozoa</taxon>
        <taxon>Nematoda</taxon>
        <taxon>Chromadorea</taxon>
        <taxon>Rhabditida</taxon>
        <taxon>Rhabditina</taxon>
        <taxon>Diplogasteromorpha</taxon>
        <taxon>Diplogasteroidea</taxon>
        <taxon>Neodiplogasteridae</taxon>
        <taxon>Pristionchus</taxon>
    </lineage>
</organism>
<dbReference type="InterPro" id="IPR052860">
    <property type="entry name" value="NRL-GPCR1"/>
</dbReference>
<keyword evidence="1" id="KW-0812">Transmembrane</keyword>
<protein>
    <recommendedName>
        <fullName evidence="4">G protein-coupled receptor</fullName>
    </recommendedName>
</protein>
<feature type="non-terminal residue" evidence="2">
    <location>
        <position position="1"/>
    </location>
</feature>
<keyword evidence="1" id="KW-0472">Membrane</keyword>
<keyword evidence="1" id="KW-1133">Transmembrane helix</keyword>
<feature type="transmembrane region" description="Helical" evidence="1">
    <location>
        <begin position="67"/>
        <end position="83"/>
    </location>
</feature>
<dbReference type="Proteomes" id="UP001432027">
    <property type="component" value="Unassembled WGS sequence"/>
</dbReference>
<comment type="caution">
    <text evidence="2">The sequence shown here is derived from an EMBL/GenBank/DDBJ whole genome shotgun (WGS) entry which is preliminary data.</text>
</comment>
<dbReference type="PANTHER" id="PTHR47521:SF7">
    <property type="entry name" value="SERPENTINE RECEPTOR CLASS EPSILON-6"/>
    <property type="match status" value="1"/>
</dbReference>
<dbReference type="PANTHER" id="PTHR47521">
    <property type="entry name" value="SERPENTINE RECEPTOR, CLASS E (EPSILON)-RELATED"/>
    <property type="match status" value="1"/>
</dbReference>
<sequence length="96" mass="10967">RRSHFNKYSLNRAYQLKENLVILKLVASIAFPGFLLAVPCFVLFALYRALPHEFSLTKHICVAVYDIWIEITAGAAISVFPFADNRFRKVVARIPV</sequence>
<feature type="non-terminal residue" evidence="2">
    <location>
        <position position="96"/>
    </location>
</feature>
<gene>
    <name evidence="2" type="ORF">PENTCL1PPCAC_14723</name>
</gene>
<proteinExistence type="predicted"/>
<reference evidence="2" key="1">
    <citation type="submission" date="2023-10" db="EMBL/GenBank/DDBJ databases">
        <title>Genome assembly of Pristionchus species.</title>
        <authorList>
            <person name="Yoshida K."/>
            <person name="Sommer R.J."/>
        </authorList>
    </citation>
    <scope>NUCLEOTIDE SEQUENCE</scope>
    <source>
        <strain evidence="2">RS0144</strain>
    </source>
</reference>
<dbReference type="EMBL" id="BTSX01000004">
    <property type="protein sequence ID" value="GMS92548.1"/>
    <property type="molecule type" value="Genomic_DNA"/>
</dbReference>
<evidence type="ECO:0000313" key="3">
    <source>
        <dbReference type="Proteomes" id="UP001432027"/>
    </source>
</evidence>
<dbReference type="AlphaFoldDB" id="A0AAV5TG16"/>
<accession>A0AAV5TG16</accession>
<evidence type="ECO:0000313" key="2">
    <source>
        <dbReference type="EMBL" id="GMS92548.1"/>
    </source>
</evidence>
<evidence type="ECO:0000256" key="1">
    <source>
        <dbReference type="SAM" id="Phobius"/>
    </source>
</evidence>
<keyword evidence="3" id="KW-1185">Reference proteome</keyword>
<feature type="transmembrane region" description="Helical" evidence="1">
    <location>
        <begin position="21"/>
        <end position="47"/>
    </location>
</feature>
<evidence type="ECO:0008006" key="4">
    <source>
        <dbReference type="Google" id="ProtNLM"/>
    </source>
</evidence>